<evidence type="ECO:0000313" key="2">
    <source>
        <dbReference type="EMBL" id="MYM20701.1"/>
    </source>
</evidence>
<dbReference type="Proteomes" id="UP000469215">
    <property type="component" value="Unassembled WGS sequence"/>
</dbReference>
<proteinExistence type="predicted"/>
<keyword evidence="3" id="KW-1185">Reference proteome</keyword>
<evidence type="ECO:0000313" key="3">
    <source>
        <dbReference type="Proteomes" id="UP000469215"/>
    </source>
</evidence>
<accession>A0A6N9HAF2</accession>
<name>A0A6N9HAF2_9MICO</name>
<comment type="caution">
    <text evidence="2">The sequence shown here is derived from an EMBL/GenBank/DDBJ whole genome shotgun (WGS) entry which is preliminary data.</text>
</comment>
<feature type="transmembrane region" description="Helical" evidence="1">
    <location>
        <begin position="169"/>
        <end position="194"/>
    </location>
</feature>
<keyword evidence="1" id="KW-0472">Membrane</keyword>
<organism evidence="2 3">
    <name type="scientific">Brevibacterium rongguiense</name>
    <dbReference type="NCBI Taxonomy" id="2695267"/>
    <lineage>
        <taxon>Bacteria</taxon>
        <taxon>Bacillati</taxon>
        <taxon>Actinomycetota</taxon>
        <taxon>Actinomycetes</taxon>
        <taxon>Micrococcales</taxon>
        <taxon>Brevibacteriaceae</taxon>
        <taxon>Brevibacterium</taxon>
    </lineage>
</organism>
<reference evidence="2 3" key="1">
    <citation type="submission" date="2020-01" db="EMBL/GenBank/DDBJ databases">
        <authorList>
            <person name="Deng T."/>
        </authorList>
    </citation>
    <scope>NUCLEOTIDE SEQUENCE [LARGE SCALE GENOMIC DNA]</scope>
    <source>
        <strain evidence="2 3">5221</strain>
    </source>
</reference>
<evidence type="ECO:0000256" key="1">
    <source>
        <dbReference type="SAM" id="Phobius"/>
    </source>
</evidence>
<dbReference type="RefSeq" id="WP_160954114.1">
    <property type="nucleotide sequence ID" value="NZ_WWEQ01000069.1"/>
</dbReference>
<dbReference type="AlphaFoldDB" id="A0A6N9HAF2"/>
<feature type="transmembrane region" description="Helical" evidence="1">
    <location>
        <begin position="109"/>
        <end position="129"/>
    </location>
</feature>
<gene>
    <name evidence="2" type="ORF">GSY69_12215</name>
</gene>
<sequence length="195" mass="21309">MLLRRLDIASQTRDLTSDSRREGFNAWKIDSNLYHFYRRHRDPSIVYNKKELAPPDPSLMQLYDSAIRHMEGLENLCTEEIAAVEATLSTAAGDAVNNEAQTQSIFNTVLSVAAIILGIPALFLAFYSAGNIVPLRTSQQLVAFSPVGISIVLAGIILVWKRKFISKTLLALASLVILGLAVAMLIFAIIAPAAP</sequence>
<feature type="transmembrane region" description="Helical" evidence="1">
    <location>
        <begin position="141"/>
        <end position="160"/>
    </location>
</feature>
<keyword evidence="1" id="KW-1133">Transmembrane helix</keyword>
<dbReference type="EMBL" id="WWEQ01000069">
    <property type="protein sequence ID" value="MYM20701.1"/>
    <property type="molecule type" value="Genomic_DNA"/>
</dbReference>
<keyword evidence="1" id="KW-0812">Transmembrane</keyword>
<protein>
    <submittedName>
        <fullName evidence="2">Uncharacterized protein</fullName>
    </submittedName>
</protein>